<accession>A0A2P2N867</accession>
<evidence type="ECO:0000256" key="1">
    <source>
        <dbReference type="SAM" id="Phobius"/>
    </source>
</evidence>
<protein>
    <submittedName>
        <fullName evidence="2">Uncharacterized protein</fullName>
    </submittedName>
</protein>
<keyword evidence="1" id="KW-1133">Transmembrane helix</keyword>
<feature type="transmembrane region" description="Helical" evidence="1">
    <location>
        <begin position="6"/>
        <end position="22"/>
    </location>
</feature>
<evidence type="ECO:0000313" key="2">
    <source>
        <dbReference type="EMBL" id="MBX38643.1"/>
    </source>
</evidence>
<dbReference type="AlphaFoldDB" id="A0A2P2N867"/>
<organism evidence="2">
    <name type="scientific">Rhizophora mucronata</name>
    <name type="common">Asiatic mangrove</name>
    <dbReference type="NCBI Taxonomy" id="61149"/>
    <lineage>
        <taxon>Eukaryota</taxon>
        <taxon>Viridiplantae</taxon>
        <taxon>Streptophyta</taxon>
        <taxon>Embryophyta</taxon>
        <taxon>Tracheophyta</taxon>
        <taxon>Spermatophyta</taxon>
        <taxon>Magnoliopsida</taxon>
        <taxon>eudicotyledons</taxon>
        <taxon>Gunneridae</taxon>
        <taxon>Pentapetalae</taxon>
        <taxon>rosids</taxon>
        <taxon>fabids</taxon>
        <taxon>Malpighiales</taxon>
        <taxon>Rhizophoraceae</taxon>
        <taxon>Rhizophora</taxon>
    </lineage>
</organism>
<keyword evidence="1" id="KW-0812">Transmembrane</keyword>
<name>A0A2P2N867_RHIMU</name>
<proteinExistence type="predicted"/>
<reference evidence="2" key="1">
    <citation type="submission" date="2018-02" db="EMBL/GenBank/DDBJ databases">
        <title>Rhizophora mucronata_Transcriptome.</title>
        <authorList>
            <person name="Meera S.P."/>
            <person name="Sreeshan A."/>
            <person name="Augustine A."/>
        </authorList>
    </citation>
    <scope>NUCLEOTIDE SEQUENCE</scope>
    <source>
        <tissue evidence="2">Leaf</tissue>
    </source>
</reference>
<dbReference type="EMBL" id="GGEC01058159">
    <property type="protein sequence ID" value="MBX38643.1"/>
    <property type="molecule type" value="Transcribed_RNA"/>
</dbReference>
<keyword evidence="1" id="KW-0472">Membrane</keyword>
<sequence length="23" mass="2663">MSFLLYASPWFFSVAITVAFCYV</sequence>